<keyword evidence="2" id="KW-1185">Reference proteome</keyword>
<protein>
    <submittedName>
        <fullName evidence="1">Uncharacterized protein</fullName>
    </submittedName>
</protein>
<evidence type="ECO:0000313" key="2">
    <source>
        <dbReference type="Proteomes" id="UP000595437"/>
    </source>
</evidence>
<organism evidence="1 2">
    <name type="scientific">Caligus rogercresseyi</name>
    <name type="common">Sea louse</name>
    <dbReference type="NCBI Taxonomy" id="217165"/>
    <lineage>
        <taxon>Eukaryota</taxon>
        <taxon>Metazoa</taxon>
        <taxon>Ecdysozoa</taxon>
        <taxon>Arthropoda</taxon>
        <taxon>Crustacea</taxon>
        <taxon>Multicrustacea</taxon>
        <taxon>Hexanauplia</taxon>
        <taxon>Copepoda</taxon>
        <taxon>Siphonostomatoida</taxon>
        <taxon>Caligidae</taxon>
        <taxon>Caligus</taxon>
    </lineage>
</organism>
<dbReference type="Proteomes" id="UP000595437">
    <property type="component" value="Chromosome 4"/>
</dbReference>
<name>A0A7T8KEH6_CALRO</name>
<dbReference type="EMBL" id="CP045893">
    <property type="protein sequence ID" value="QQP54433.1"/>
    <property type="molecule type" value="Genomic_DNA"/>
</dbReference>
<reference evidence="2" key="1">
    <citation type="submission" date="2021-01" db="EMBL/GenBank/DDBJ databases">
        <title>Caligus Genome Assembly.</title>
        <authorList>
            <person name="Gallardo-Escarate C."/>
        </authorList>
    </citation>
    <scope>NUCLEOTIDE SEQUENCE [LARGE SCALE GENOMIC DNA]</scope>
</reference>
<evidence type="ECO:0000313" key="1">
    <source>
        <dbReference type="EMBL" id="QQP54433.1"/>
    </source>
</evidence>
<dbReference type="AlphaFoldDB" id="A0A7T8KEH6"/>
<gene>
    <name evidence="1" type="ORF">FKW44_007266</name>
</gene>
<sequence>MDEPKTEISKEAAYGFNLRFLRRFWSLQPLIFGDRVNIVWLGSYFSSALWSNCSSIRSG</sequence>
<proteinExistence type="predicted"/>
<accession>A0A7T8KEH6</accession>